<protein>
    <submittedName>
        <fullName evidence="2">Uncharacterized protein</fullName>
    </submittedName>
</protein>
<evidence type="ECO:0000313" key="2">
    <source>
        <dbReference type="EMBL" id="CAH2095274.1"/>
    </source>
</evidence>
<sequence>MEENRNRRYNLRPLPGGRRGTPGAGAGCHSMRTTGGGGLNRRVPPKQSTTADPIRCPNSPIPEKSLANTSLYSTPTSPPYRTEMPPRSPTSSPMSEDVVQEAYAAQRVPTPGITSARKRWNSEMNEFIWRNYLILTKNEPNTRSYLDTLHQKFIAAFPEMDISRQRIGDQRRAIINNKLLPQSTLDGIRNEISTLIQTGNIETSQTNLTQSTGTRMRWSNELNESILRTYFEVTHIETDMRANKKKLHTKFIEQHPHLSHISEQRLSDQRRAIVNNKMTTEERIEQIRYQTENLTDYQMTQIMTTPLTETDEPDFSIR</sequence>
<name>A0AAU9UC22_EUPED</name>
<organism evidence="2 3">
    <name type="scientific">Euphydryas editha</name>
    <name type="common">Edith's checkerspot</name>
    <dbReference type="NCBI Taxonomy" id="104508"/>
    <lineage>
        <taxon>Eukaryota</taxon>
        <taxon>Metazoa</taxon>
        <taxon>Ecdysozoa</taxon>
        <taxon>Arthropoda</taxon>
        <taxon>Hexapoda</taxon>
        <taxon>Insecta</taxon>
        <taxon>Pterygota</taxon>
        <taxon>Neoptera</taxon>
        <taxon>Endopterygota</taxon>
        <taxon>Lepidoptera</taxon>
        <taxon>Glossata</taxon>
        <taxon>Ditrysia</taxon>
        <taxon>Papilionoidea</taxon>
        <taxon>Nymphalidae</taxon>
        <taxon>Nymphalinae</taxon>
        <taxon>Euphydryas</taxon>
    </lineage>
</organism>
<gene>
    <name evidence="2" type="ORF">EEDITHA_LOCUS10747</name>
</gene>
<comment type="caution">
    <text evidence="2">The sequence shown here is derived from an EMBL/GenBank/DDBJ whole genome shotgun (WGS) entry which is preliminary data.</text>
</comment>
<reference evidence="2" key="1">
    <citation type="submission" date="2022-03" db="EMBL/GenBank/DDBJ databases">
        <authorList>
            <person name="Tunstrom K."/>
        </authorList>
    </citation>
    <scope>NUCLEOTIDE SEQUENCE</scope>
</reference>
<dbReference type="Proteomes" id="UP001153954">
    <property type="component" value="Unassembled WGS sequence"/>
</dbReference>
<feature type="compositionally biased region" description="Polar residues" evidence="1">
    <location>
        <begin position="66"/>
        <end position="75"/>
    </location>
</feature>
<evidence type="ECO:0000313" key="3">
    <source>
        <dbReference type="Proteomes" id="UP001153954"/>
    </source>
</evidence>
<dbReference type="AlphaFoldDB" id="A0AAU9UC22"/>
<evidence type="ECO:0000256" key="1">
    <source>
        <dbReference type="SAM" id="MobiDB-lite"/>
    </source>
</evidence>
<proteinExistence type="predicted"/>
<feature type="compositionally biased region" description="Low complexity" evidence="1">
    <location>
        <begin position="81"/>
        <end position="94"/>
    </location>
</feature>
<dbReference type="EMBL" id="CAKOGL010000015">
    <property type="protein sequence ID" value="CAH2095274.1"/>
    <property type="molecule type" value="Genomic_DNA"/>
</dbReference>
<feature type="region of interest" description="Disordered" evidence="1">
    <location>
        <begin position="1"/>
        <end position="94"/>
    </location>
</feature>
<feature type="compositionally biased region" description="Gly residues" evidence="1">
    <location>
        <begin position="17"/>
        <end position="26"/>
    </location>
</feature>
<accession>A0AAU9UC22</accession>
<keyword evidence="3" id="KW-1185">Reference proteome</keyword>